<evidence type="ECO:0000313" key="1">
    <source>
        <dbReference type="EMBL" id="JAH61084.1"/>
    </source>
</evidence>
<organism evidence="1">
    <name type="scientific">Anguilla anguilla</name>
    <name type="common">European freshwater eel</name>
    <name type="synonym">Muraena anguilla</name>
    <dbReference type="NCBI Taxonomy" id="7936"/>
    <lineage>
        <taxon>Eukaryota</taxon>
        <taxon>Metazoa</taxon>
        <taxon>Chordata</taxon>
        <taxon>Craniata</taxon>
        <taxon>Vertebrata</taxon>
        <taxon>Euteleostomi</taxon>
        <taxon>Actinopterygii</taxon>
        <taxon>Neopterygii</taxon>
        <taxon>Teleostei</taxon>
        <taxon>Anguilliformes</taxon>
        <taxon>Anguillidae</taxon>
        <taxon>Anguilla</taxon>
    </lineage>
</organism>
<sequence>MNILKAILIDLQIKHIFPVGHGFPSLVNSQEGLII</sequence>
<dbReference type="EMBL" id="GBXM01047493">
    <property type="protein sequence ID" value="JAH61084.1"/>
    <property type="molecule type" value="Transcribed_RNA"/>
</dbReference>
<dbReference type="AlphaFoldDB" id="A0A0E9U589"/>
<reference evidence="1" key="1">
    <citation type="submission" date="2014-11" db="EMBL/GenBank/DDBJ databases">
        <authorList>
            <person name="Amaro Gonzalez C."/>
        </authorList>
    </citation>
    <scope>NUCLEOTIDE SEQUENCE</scope>
</reference>
<proteinExistence type="predicted"/>
<accession>A0A0E9U589</accession>
<name>A0A0E9U589_ANGAN</name>
<reference evidence="1" key="2">
    <citation type="journal article" date="2015" name="Fish Shellfish Immunol.">
        <title>Early steps in the European eel (Anguilla anguilla)-Vibrio vulnificus interaction in the gills: Role of the RtxA13 toxin.</title>
        <authorList>
            <person name="Callol A."/>
            <person name="Pajuelo D."/>
            <person name="Ebbesson L."/>
            <person name="Teles M."/>
            <person name="MacKenzie S."/>
            <person name="Amaro C."/>
        </authorList>
    </citation>
    <scope>NUCLEOTIDE SEQUENCE</scope>
</reference>
<protein>
    <submittedName>
        <fullName evidence="1">Uncharacterized protein</fullName>
    </submittedName>
</protein>